<feature type="transmembrane region" description="Helical" evidence="1">
    <location>
        <begin position="47"/>
        <end position="71"/>
    </location>
</feature>
<keyword evidence="1" id="KW-1278">Translocase</keyword>
<dbReference type="AlphaFoldDB" id="A0A0B4MZF4"/>
<dbReference type="EC" id="7.1.1.2" evidence="1"/>
<organism evidence="2">
    <name type="scientific">Acrasis kona</name>
    <dbReference type="NCBI Taxonomy" id="1008807"/>
    <lineage>
        <taxon>Eukaryota</taxon>
        <taxon>Discoba</taxon>
        <taxon>Heterolobosea</taxon>
        <taxon>Tetramitia</taxon>
        <taxon>Eutetramitia</taxon>
        <taxon>Acrasidae</taxon>
        <taxon>Acrasis</taxon>
    </lineage>
</organism>
<accession>A0A0B4MZF4</accession>
<comment type="catalytic activity">
    <reaction evidence="1">
        <text>a ubiquinone + NADH + 5 H(+)(in) = a ubiquinol + NAD(+) + 4 H(+)(out)</text>
        <dbReference type="Rhea" id="RHEA:29091"/>
        <dbReference type="Rhea" id="RHEA-COMP:9565"/>
        <dbReference type="Rhea" id="RHEA-COMP:9566"/>
        <dbReference type="ChEBI" id="CHEBI:15378"/>
        <dbReference type="ChEBI" id="CHEBI:16389"/>
        <dbReference type="ChEBI" id="CHEBI:17976"/>
        <dbReference type="ChEBI" id="CHEBI:57540"/>
        <dbReference type="ChEBI" id="CHEBI:57945"/>
        <dbReference type="EC" id="7.1.1.2"/>
    </reaction>
</comment>
<keyword evidence="1" id="KW-0472">Membrane</keyword>
<keyword evidence="1" id="KW-1133">Transmembrane helix</keyword>
<keyword evidence="1 2" id="KW-0496">Mitochondrion</keyword>
<reference evidence="2" key="1">
    <citation type="journal article" date="2014" name="Genome Biol. Evol.">
        <title>Missing genes, multiple ORFs, and C-to-U type RNA editing in Acrasis kona (Heterolobosea, Excavata) mitochondrial DNA.</title>
        <authorList>
            <person name="Fu C.J."/>
            <person name="Sheikh S."/>
            <person name="Miao W."/>
            <person name="Andersson S.G."/>
            <person name="Baldauf S.L."/>
        </authorList>
    </citation>
    <scope>NUCLEOTIDE SEQUENCE</scope>
    <source>
        <strain evidence="2">ATCC MYA-3509</strain>
    </source>
</reference>
<gene>
    <name evidence="2" type="primary">nad6</name>
</gene>
<dbReference type="GO" id="GO:0008137">
    <property type="term" value="F:NADH dehydrogenase (ubiquinone) activity"/>
    <property type="evidence" value="ECO:0007669"/>
    <property type="project" value="UniProtKB-UniRule"/>
</dbReference>
<dbReference type="GO" id="GO:0031966">
    <property type="term" value="C:mitochondrial membrane"/>
    <property type="evidence" value="ECO:0007669"/>
    <property type="project" value="UniProtKB-SubCell"/>
</dbReference>
<keyword evidence="1" id="KW-0813">Transport</keyword>
<evidence type="ECO:0000256" key="1">
    <source>
        <dbReference type="RuleBase" id="RU004430"/>
    </source>
</evidence>
<dbReference type="RefSeq" id="YP_009117141.1">
    <property type="nucleotide sequence ID" value="NC_026286.1"/>
</dbReference>
<dbReference type="InterPro" id="IPR042106">
    <property type="entry name" value="Nuo/plastoQ_OxRdtase_6_NuoJ"/>
</dbReference>
<dbReference type="InterPro" id="IPR001457">
    <property type="entry name" value="NADH_UbQ/plastoQ_OxRdtase_su6"/>
</dbReference>
<keyword evidence="1" id="KW-0520">NAD</keyword>
<feature type="transmembrane region" description="Helical" evidence="1">
    <location>
        <begin position="182"/>
        <end position="203"/>
    </location>
</feature>
<keyword evidence="1" id="KW-0812">Transmembrane</keyword>
<protein>
    <recommendedName>
        <fullName evidence="1">NADH-ubiquinone oxidoreductase chain 6</fullName>
        <ecNumber evidence="1">7.1.1.2</ecNumber>
    </recommendedName>
</protein>
<name>A0A0B4MZF4_9EUKA</name>
<reference evidence="2" key="2">
    <citation type="submission" date="2014-04" db="EMBL/GenBank/DDBJ databases">
        <authorList>
            <person name="Fu C.-J."/>
            <person name="Sheikh S."/>
            <person name="Miao W."/>
            <person name="Andersson S.G.E."/>
            <person name="Baldauf S.L."/>
        </authorList>
    </citation>
    <scope>NUCLEOTIDE SEQUENCE</scope>
    <source>
        <strain evidence="2">ATCC MYA-3509</strain>
    </source>
</reference>
<keyword evidence="1" id="KW-0249">Electron transport</keyword>
<comment type="function">
    <text evidence="1">Core subunit of the mitochondrial membrane respiratory chain NADH dehydrogenase (Complex I) which catalyzes electron transfer from NADH through the respiratory chain, using ubiquinone as an electron acceptor. Essential for the catalytic activity and assembly of complex I.</text>
</comment>
<proteinExistence type="inferred from homology"/>
<keyword evidence="1" id="KW-0830">Ubiquinone</keyword>
<geneLocation type="mitochondrion" evidence="2"/>
<dbReference type="PANTHER" id="PTHR33269:SF17">
    <property type="entry name" value="NADH-UBIQUINONE OXIDOREDUCTASE CHAIN 6"/>
    <property type="match status" value="1"/>
</dbReference>
<dbReference type="Gene3D" id="1.20.120.1200">
    <property type="entry name" value="NADH-ubiquinone/plastoquinone oxidoreductase chain 6, subunit NuoJ"/>
    <property type="match status" value="1"/>
</dbReference>
<dbReference type="Pfam" id="PF00499">
    <property type="entry name" value="Oxidored_q3"/>
    <property type="match status" value="1"/>
</dbReference>
<comment type="subcellular location">
    <subcellularLocation>
        <location evidence="1">Mitochondrion membrane</location>
        <topology evidence="1">Multi-pass membrane protein</topology>
    </subcellularLocation>
</comment>
<feature type="transmembrane region" description="Helical" evidence="1">
    <location>
        <begin position="7"/>
        <end position="35"/>
    </location>
</feature>
<feature type="transmembrane region" description="Helical" evidence="1">
    <location>
        <begin position="83"/>
        <end position="103"/>
    </location>
</feature>
<comment type="similarity">
    <text evidence="1">Belongs to the complex I subunit 6 family.</text>
</comment>
<dbReference type="PANTHER" id="PTHR33269">
    <property type="entry name" value="NADH-UBIQUINONE OXIDOREDUCTASE CHAIN 6"/>
    <property type="match status" value="1"/>
</dbReference>
<sequence length="230" mass="27432">MLTLHFIIIIFCTIGVIINANPIYSILFLILSFISSSSLLLFLNLEFFALIFLIIYVGAISVFFIFIIMMISFKKIEEENKIYYIMIFLLFFLIVFLFLILLYDFETDIYFENELENKLSFLKVDESGKNIFFLNPTDVEVLKLDELRKKKISGTPNPYISIYHDKEIPTFKLALALFNIKYLYLVLIGFTLFMIMFYCIYLTNTKQNYNSKFQEKQVNKKLTIWSFYFY</sequence>
<dbReference type="EMBL" id="KJ679272">
    <property type="protein sequence ID" value="AID52057.1"/>
    <property type="molecule type" value="Genomic_DNA"/>
</dbReference>
<dbReference type="GeneID" id="22974624"/>
<evidence type="ECO:0000313" key="2">
    <source>
        <dbReference type="EMBL" id="AID52057.1"/>
    </source>
</evidence>
<keyword evidence="1" id="KW-0679">Respiratory chain</keyword>